<dbReference type="Gene3D" id="3.40.50.720">
    <property type="entry name" value="NAD(P)-binding Rossmann-like Domain"/>
    <property type="match status" value="1"/>
</dbReference>
<accession>A0AAD3H5S2</accession>
<dbReference type="SUPFAM" id="SSF55347">
    <property type="entry name" value="Glyceraldehyde-3-phosphate dehydrogenase-like, C-terminal domain"/>
    <property type="match status" value="1"/>
</dbReference>
<dbReference type="InterPro" id="IPR036291">
    <property type="entry name" value="NAD(P)-bd_dom_sf"/>
</dbReference>
<dbReference type="InterPro" id="IPR050463">
    <property type="entry name" value="Gfo/Idh/MocA_oxidrdct_glycsds"/>
</dbReference>
<evidence type="ECO:0000313" key="6">
    <source>
        <dbReference type="Proteomes" id="UP001054902"/>
    </source>
</evidence>
<comment type="similarity">
    <text evidence="1">Belongs to the Gfo/Idh/MocA family.</text>
</comment>
<protein>
    <submittedName>
        <fullName evidence="5">NAD(P)-binding protein</fullName>
    </submittedName>
</protein>
<feature type="domain" description="Gfo/Idh/MocA-like oxidoreductase N-terminal" evidence="3">
    <location>
        <begin position="13"/>
        <end position="133"/>
    </location>
</feature>
<dbReference type="GO" id="GO:0016491">
    <property type="term" value="F:oxidoreductase activity"/>
    <property type="evidence" value="ECO:0007669"/>
    <property type="project" value="UniProtKB-KW"/>
</dbReference>
<evidence type="ECO:0000259" key="4">
    <source>
        <dbReference type="Pfam" id="PF22725"/>
    </source>
</evidence>
<dbReference type="PANTHER" id="PTHR43818">
    <property type="entry name" value="BCDNA.GH03377"/>
    <property type="match status" value="1"/>
</dbReference>
<evidence type="ECO:0000259" key="3">
    <source>
        <dbReference type="Pfam" id="PF01408"/>
    </source>
</evidence>
<evidence type="ECO:0000256" key="2">
    <source>
        <dbReference type="ARBA" id="ARBA00023002"/>
    </source>
</evidence>
<dbReference type="PANTHER" id="PTHR43818:SF11">
    <property type="entry name" value="BCDNA.GH03377"/>
    <property type="match status" value="1"/>
</dbReference>
<gene>
    <name evidence="5" type="ORF">CTEN210_07435</name>
</gene>
<organism evidence="5 6">
    <name type="scientific">Chaetoceros tenuissimus</name>
    <dbReference type="NCBI Taxonomy" id="426638"/>
    <lineage>
        <taxon>Eukaryota</taxon>
        <taxon>Sar</taxon>
        <taxon>Stramenopiles</taxon>
        <taxon>Ochrophyta</taxon>
        <taxon>Bacillariophyta</taxon>
        <taxon>Coscinodiscophyceae</taxon>
        <taxon>Chaetocerotophycidae</taxon>
        <taxon>Chaetocerotales</taxon>
        <taxon>Chaetocerotaceae</taxon>
        <taxon>Chaetoceros</taxon>
    </lineage>
</organism>
<dbReference type="Proteomes" id="UP001054902">
    <property type="component" value="Unassembled WGS sequence"/>
</dbReference>
<dbReference type="Gene3D" id="3.30.360.10">
    <property type="entry name" value="Dihydrodipicolinate Reductase, domain 2"/>
    <property type="match status" value="1"/>
</dbReference>
<name>A0AAD3H5S2_9STRA</name>
<comment type="caution">
    <text evidence="5">The sequence shown here is derived from an EMBL/GenBank/DDBJ whole genome shotgun (WGS) entry which is preliminary data.</text>
</comment>
<keyword evidence="2" id="KW-0560">Oxidoreductase</keyword>
<dbReference type="InterPro" id="IPR000683">
    <property type="entry name" value="Gfo/Idh/MocA-like_OxRdtase_N"/>
</dbReference>
<reference evidence="5 6" key="1">
    <citation type="journal article" date="2021" name="Sci. Rep.">
        <title>The genome of the diatom Chaetoceros tenuissimus carries an ancient integrated fragment of an extant virus.</title>
        <authorList>
            <person name="Hongo Y."/>
            <person name="Kimura K."/>
            <person name="Takaki Y."/>
            <person name="Yoshida Y."/>
            <person name="Baba S."/>
            <person name="Kobayashi G."/>
            <person name="Nagasaki K."/>
            <person name="Hano T."/>
            <person name="Tomaru Y."/>
        </authorList>
    </citation>
    <scope>NUCLEOTIDE SEQUENCE [LARGE SCALE GENOMIC DNA]</scope>
    <source>
        <strain evidence="5 6">NIES-3715</strain>
    </source>
</reference>
<dbReference type="Pfam" id="PF01408">
    <property type="entry name" value="GFO_IDH_MocA"/>
    <property type="match status" value="1"/>
</dbReference>
<dbReference type="Pfam" id="PF22725">
    <property type="entry name" value="GFO_IDH_MocA_C3"/>
    <property type="match status" value="1"/>
</dbReference>
<sequence>MSSDSNNQVPSNINWGIVGLGDVCKIKSGPPFYLCEGSELAAVMRRTPNKAKEYASNVPGGRCVGYEDLDEFLQHPTLDAVYVSTRPGTHLEICEKVANAGKACYVEKPVGRCAEETEKIEQMFKEKGLPLYTAYISRAYEKTQTIKELLRSGEIGNVKRIEYWVRGNGGARDMDSDLPWRLVAKESGGGLIMDVGCHVIDRIDYLFGPIQNVSSRVENKNSKNIAVEDYVAIKAEIGRSTTAATISEGASVDLVWDFASTEEPCDELRIIGSKGILRTNGAPAEPLDICNSNGDVLKTIEFEMPKHTGQGLIQVVTDDLRGVGKSDILSYGENAIRAQKVLDTALNSYYGGREAGYWNREETWPGNPHKS</sequence>
<dbReference type="SUPFAM" id="SSF51735">
    <property type="entry name" value="NAD(P)-binding Rossmann-fold domains"/>
    <property type="match status" value="1"/>
</dbReference>
<dbReference type="GO" id="GO:0000166">
    <property type="term" value="F:nucleotide binding"/>
    <property type="evidence" value="ECO:0007669"/>
    <property type="project" value="InterPro"/>
</dbReference>
<feature type="domain" description="GFO/IDH/MocA-like oxidoreductase" evidence="4">
    <location>
        <begin position="144"/>
        <end position="277"/>
    </location>
</feature>
<dbReference type="InterPro" id="IPR055170">
    <property type="entry name" value="GFO_IDH_MocA-like_dom"/>
</dbReference>
<keyword evidence="6" id="KW-1185">Reference proteome</keyword>
<evidence type="ECO:0000256" key="1">
    <source>
        <dbReference type="ARBA" id="ARBA00010928"/>
    </source>
</evidence>
<proteinExistence type="inferred from homology"/>
<dbReference type="AlphaFoldDB" id="A0AAD3H5S2"/>
<evidence type="ECO:0000313" key="5">
    <source>
        <dbReference type="EMBL" id="GFH50959.1"/>
    </source>
</evidence>
<dbReference type="EMBL" id="BLLK01000045">
    <property type="protein sequence ID" value="GFH50959.1"/>
    <property type="molecule type" value="Genomic_DNA"/>
</dbReference>